<dbReference type="PANTHER" id="PTHR43744:SF12">
    <property type="entry name" value="ABC TRANSPORTER PERMEASE PROTEIN MG189-RELATED"/>
    <property type="match status" value="1"/>
</dbReference>
<feature type="transmembrane region" description="Helical" evidence="7">
    <location>
        <begin position="101"/>
        <end position="125"/>
    </location>
</feature>
<keyword evidence="5 7" id="KW-1133">Transmembrane helix</keyword>
<dbReference type="PROSITE" id="PS50928">
    <property type="entry name" value="ABC_TM1"/>
    <property type="match status" value="1"/>
</dbReference>
<dbReference type="InterPro" id="IPR035906">
    <property type="entry name" value="MetI-like_sf"/>
</dbReference>
<evidence type="ECO:0000256" key="7">
    <source>
        <dbReference type="RuleBase" id="RU363032"/>
    </source>
</evidence>
<feature type="transmembrane region" description="Helical" evidence="7">
    <location>
        <begin position="212"/>
        <end position="237"/>
    </location>
</feature>
<gene>
    <name evidence="10" type="primary">araQ_21</name>
    <name evidence="10" type="ORF">HALOF300_01256</name>
</gene>
<evidence type="ECO:0000256" key="1">
    <source>
        <dbReference type="ARBA" id="ARBA00004651"/>
    </source>
</evidence>
<keyword evidence="3" id="KW-1003">Cell membrane</keyword>
<evidence type="ECO:0000256" key="5">
    <source>
        <dbReference type="ARBA" id="ARBA00022989"/>
    </source>
</evidence>
<keyword evidence="11" id="KW-1185">Reference proteome</keyword>
<feature type="transmembrane region" description="Helical" evidence="7">
    <location>
        <begin position="171"/>
        <end position="191"/>
    </location>
</feature>
<dbReference type="EMBL" id="CACRYJ010000017">
    <property type="protein sequence ID" value="VZO36052.1"/>
    <property type="molecule type" value="Genomic_DNA"/>
</dbReference>
<keyword evidence="4 7" id="KW-0812">Transmembrane</keyword>
<comment type="caution">
    <text evidence="10">The sequence shown here is derived from an EMBL/GenBank/DDBJ whole genome shotgun (WGS) entry which is preliminary data.</text>
</comment>
<dbReference type="AlphaFoldDB" id="A0A7M4DGK9"/>
<feature type="transmembrane region" description="Helical" evidence="7">
    <location>
        <begin position="137"/>
        <end position="159"/>
    </location>
</feature>
<protein>
    <submittedName>
        <fullName evidence="10">L-arabinose transport system permease protein AraQ</fullName>
    </submittedName>
</protein>
<reference evidence="10 11" key="1">
    <citation type="submission" date="2019-11" db="EMBL/GenBank/DDBJ databases">
        <authorList>
            <person name="Criscuolo A."/>
        </authorList>
    </citation>
    <scope>NUCLEOTIDE SEQUENCE [LARGE SCALE GENOMIC DNA]</scope>
    <source>
        <strain evidence="10">CIP111667</strain>
    </source>
</reference>
<evidence type="ECO:0000256" key="3">
    <source>
        <dbReference type="ARBA" id="ARBA00022475"/>
    </source>
</evidence>
<feature type="domain" description="ABC transmembrane type-1" evidence="9">
    <location>
        <begin position="102"/>
        <end position="289"/>
    </location>
</feature>
<comment type="similarity">
    <text evidence="7">Belongs to the binding-protein-dependent transport system permease family.</text>
</comment>
<dbReference type="GO" id="GO:0055085">
    <property type="term" value="P:transmembrane transport"/>
    <property type="evidence" value="ECO:0007669"/>
    <property type="project" value="InterPro"/>
</dbReference>
<evidence type="ECO:0000259" key="9">
    <source>
        <dbReference type="PROSITE" id="PS50928"/>
    </source>
</evidence>
<evidence type="ECO:0000256" key="2">
    <source>
        <dbReference type="ARBA" id="ARBA00022448"/>
    </source>
</evidence>
<keyword evidence="2 7" id="KW-0813">Transport</keyword>
<feature type="region of interest" description="Disordered" evidence="8">
    <location>
        <begin position="1"/>
        <end position="20"/>
    </location>
</feature>
<dbReference type="GO" id="GO:0005886">
    <property type="term" value="C:plasma membrane"/>
    <property type="evidence" value="ECO:0007669"/>
    <property type="project" value="UniProtKB-SubCell"/>
</dbReference>
<organism evidence="10 11">
    <name type="scientific">Occultella aeris</name>
    <dbReference type="NCBI Taxonomy" id="2761496"/>
    <lineage>
        <taxon>Bacteria</taxon>
        <taxon>Bacillati</taxon>
        <taxon>Actinomycetota</taxon>
        <taxon>Actinomycetes</taxon>
        <taxon>Micrococcales</taxon>
        <taxon>Ruaniaceae</taxon>
        <taxon>Occultella</taxon>
    </lineage>
</organism>
<evidence type="ECO:0000256" key="8">
    <source>
        <dbReference type="SAM" id="MobiDB-lite"/>
    </source>
</evidence>
<evidence type="ECO:0000256" key="6">
    <source>
        <dbReference type="ARBA" id="ARBA00023136"/>
    </source>
</evidence>
<dbReference type="InterPro" id="IPR000515">
    <property type="entry name" value="MetI-like"/>
</dbReference>
<dbReference type="CDD" id="cd06261">
    <property type="entry name" value="TM_PBP2"/>
    <property type="match status" value="1"/>
</dbReference>
<dbReference type="Pfam" id="PF00528">
    <property type="entry name" value="BPD_transp_1"/>
    <property type="match status" value="1"/>
</dbReference>
<dbReference type="Proteomes" id="UP000419743">
    <property type="component" value="Unassembled WGS sequence"/>
</dbReference>
<dbReference type="SUPFAM" id="SSF161098">
    <property type="entry name" value="MetI-like"/>
    <property type="match status" value="1"/>
</dbReference>
<evidence type="ECO:0000313" key="11">
    <source>
        <dbReference type="Proteomes" id="UP000419743"/>
    </source>
</evidence>
<keyword evidence="6 7" id="KW-0472">Membrane</keyword>
<evidence type="ECO:0000313" key="10">
    <source>
        <dbReference type="EMBL" id="VZO36052.1"/>
    </source>
</evidence>
<proteinExistence type="inferred from homology"/>
<dbReference type="Gene3D" id="1.10.3720.10">
    <property type="entry name" value="MetI-like"/>
    <property type="match status" value="1"/>
</dbReference>
<name>A0A7M4DGK9_9MICO</name>
<dbReference type="PANTHER" id="PTHR43744">
    <property type="entry name" value="ABC TRANSPORTER PERMEASE PROTEIN MG189-RELATED-RELATED"/>
    <property type="match status" value="1"/>
</dbReference>
<feature type="transmembrane region" description="Helical" evidence="7">
    <location>
        <begin position="270"/>
        <end position="289"/>
    </location>
</feature>
<feature type="compositionally biased region" description="Basic residues" evidence="8">
    <location>
        <begin position="8"/>
        <end position="17"/>
    </location>
</feature>
<feature type="transmembrane region" description="Helical" evidence="7">
    <location>
        <begin position="40"/>
        <end position="62"/>
    </location>
</feature>
<comment type="subcellular location">
    <subcellularLocation>
        <location evidence="1 7">Cell membrane</location>
        <topology evidence="1 7">Multi-pass membrane protein</topology>
    </subcellularLocation>
</comment>
<sequence>MTTDQIRPRRPQSPRRPRPLERGIVSPLAYRRPRGRLGGALVWLGLAAVLGLIAIGPIYWMLTSSFKDTQELLQTPPTWLPAVWHLDNYVTAWTVLELPRYILNTLVIAGGTVLTELVVASTAAYSLSVLRPRGGGVVFGAIIATLFIPATIIFVPLFVTIRDLGLINNPLAIWLPAAASAFNVFLLKRFFDQIPRELLDASRIDGATRMQTLRLIVLPMSKPILSVVGILALMASWKSFLWPMLVLPDPRLQPVSVMLARIGEDVELKFLLAALVMSSIPVVVLFLIFQRRIIDGLGYIQR</sequence>
<evidence type="ECO:0000256" key="4">
    <source>
        <dbReference type="ARBA" id="ARBA00022692"/>
    </source>
</evidence>
<accession>A0A7M4DGK9</accession>